<dbReference type="OrthoDB" id="5975154at2759"/>
<name>A0A0M3K7U8_ANISI</name>
<organism evidence="3">
    <name type="scientific">Anisakis simplex</name>
    <name type="common">Herring worm</name>
    <dbReference type="NCBI Taxonomy" id="6269"/>
    <lineage>
        <taxon>Eukaryota</taxon>
        <taxon>Metazoa</taxon>
        <taxon>Ecdysozoa</taxon>
        <taxon>Nematoda</taxon>
        <taxon>Chromadorea</taxon>
        <taxon>Rhabditida</taxon>
        <taxon>Spirurina</taxon>
        <taxon>Ascaridomorpha</taxon>
        <taxon>Ascaridoidea</taxon>
        <taxon>Anisakidae</taxon>
        <taxon>Anisakis</taxon>
        <taxon>Anisakis simplex complex</taxon>
    </lineage>
</organism>
<reference evidence="1 2" key="2">
    <citation type="submission" date="2018-11" db="EMBL/GenBank/DDBJ databases">
        <authorList>
            <consortium name="Pathogen Informatics"/>
        </authorList>
    </citation>
    <scope>NUCLEOTIDE SEQUENCE [LARGE SCALE GENOMIC DNA]</scope>
</reference>
<dbReference type="Proteomes" id="UP000267096">
    <property type="component" value="Unassembled WGS sequence"/>
</dbReference>
<evidence type="ECO:0000313" key="1">
    <source>
        <dbReference type="EMBL" id="VDK57807.1"/>
    </source>
</evidence>
<evidence type="ECO:0000313" key="3">
    <source>
        <dbReference type="WBParaSite" id="ASIM_0001703901-mRNA-1"/>
    </source>
</evidence>
<proteinExistence type="predicted"/>
<dbReference type="WBParaSite" id="ASIM_0001703901-mRNA-1">
    <property type="protein sequence ID" value="ASIM_0001703901-mRNA-1"/>
    <property type="gene ID" value="ASIM_0001703901"/>
</dbReference>
<dbReference type="AlphaFoldDB" id="A0A0M3K7U8"/>
<keyword evidence="2" id="KW-1185">Reference proteome</keyword>
<sequence>MTLCVCPQWSLSAQPCSRSRQMKTICSQVNQPTNPFTIDQSLECLTDIEELAHHKYQVLEDCLFYKLTDEADKMQGKGNALMLLPPTLAPGETLDVDILNVVVRQMWMVLFRFIHTFYPSIHK</sequence>
<reference evidence="3" key="1">
    <citation type="submission" date="2017-02" db="UniProtKB">
        <authorList>
            <consortium name="WormBaseParasite"/>
        </authorList>
    </citation>
    <scope>IDENTIFICATION</scope>
</reference>
<protein>
    <submittedName>
        <fullName evidence="3">EB1 C-terminal domain-containing protein</fullName>
    </submittedName>
</protein>
<dbReference type="EMBL" id="UYRR01033100">
    <property type="protein sequence ID" value="VDK57807.1"/>
    <property type="molecule type" value="Genomic_DNA"/>
</dbReference>
<evidence type="ECO:0000313" key="2">
    <source>
        <dbReference type="Proteomes" id="UP000267096"/>
    </source>
</evidence>
<gene>
    <name evidence="1" type="ORF">ASIM_LOCUS16446</name>
</gene>
<accession>A0A0M3K7U8</accession>